<evidence type="ECO:0000313" key="8">
    <source>
        <dbReference type="EMBL" id="QOU18981.1"/>
    </source>
</evidence>
<dbReference type="OMA" id="MPVYYSH"/>
<proteinExistence type="predicted"/>
<accession>A0A7D9CX74</accession>
<feature type="transmembrane region" description="Helical" evidence="6">
    <location>
        <begin position="191"/>
        <end position="211"/>
    </location>
</feature>
<dbReference type="AlphaFoldDB" id="A0A7D9CX74"/>
<protein>
    <submittedName>
        <fullName evidence="9">DEBR0S2_17392g1_1</fullName>
    </submittedName>
</protein>
<dbReference type="SMART" id="SM00724">
    <property type="entry name" value="TLC"/>
    <property type="match status" value="1"/>
</dbReference>
<evidence type="ECO:0000256" key="1">
    <source>
        <dbReference type="ARBA" id="ARBA00004141"/>
    </source>
</evidence>
<keyword evidence="10" id="KW-1185">Reference proteome</keyword>
<keyword evidence="4 5" id="KW-0472">Membrane</keyword>
<dbReference type="PROSITE" id="PS50922">
    <property type="entry name" value="TLC"/>
    <property type="match status" value="1"/>
</dbReference>
<reference evidence="8" key="2">
    <citation type="submission" date="2020-10" db="EMBL/GenBank/DDBJ databases">
        <authorList>
            <person name="Palmer J.M."/>
        </authorList>
    </citation>
    <scope>NUCLEOTIDE SEQUENCE</scope>
    <source>
        <strain evidence="8">UCD 2041</strain>
    </source>
</reference>
<evidence type="ECO:0000256" key="5">
    <source>
        <dbReference type="PROSITE-ProRule" id="PRU00205"/>
    </source>
</evidence>
<evidence type="ECO:0000313" key="10">
    <source>
        <dbReference type="Proteomes" id="UP000478008"/>
    </source>
</evidence>
<feature type="transmembrane region" description="Helical" evidence="6">
    <location>
        <begin position="160"/>
        <end position="179"/>
    </location>
</feature>
<feature type="transmembrane region" description="Helical" evidence="6">
    <location>
        <begin position="105"/>
        <end position="129"/>
    </location>
</feature>
<feature type="transmembrane region" description="Helical" evidence="6">
    <location>
        <begin position="136"/>
        <end position="154"/>
    </location>
</feature>
<gene>
    <name evidence="9" type="primary">TDA4</name>
    <name evidence="8" type="ORF">BRETT_004202</name>
    <name evidence="9" type="ORF">DEBR0S2_17392G</name>
</gene>
<sequence>MIYFNSDPFLKYRPFPETTDDLFLQHWHELAVATIFYFSITWLAPILNNRIFGSYYRTLENKKLKSDFDVHITSFTQAIVAILLCIPMFAHPLFRENPIFGTYDFAGLACALTCGYFIWDLVYCCIYHFDLYGYQYLFHATGSLIVFTTTFRGYCQPLIPAFLIFELSTPFVNLFWFFTRGPKDLINEKAFMINGAFLIITFFLTRCVWGVYASCKAFKMCLTVKDQLPAIFIPLVFGLNVGFNCLNFFWFSKMAKLAKRAITSGVKKNE</sequence>
<name>A0A7D9CX74_DEKBR</name>
<dbReference type="GO" id="GO:0005783">
    <property type="term" value="C:endoplasmic reticulum"/>
    <property type="evidence" value="ECO:0007669"/>
    <property type="project" value="TreeGrafter"/>
</dbReference>
<dbReference type="InterPro" id="IPR006634">
    <property type="entry name" value="TLC-dom"/>
</dbReference>
<feature type="transmembrane region" description="Helical" evidence="6">
    <location>
        <begin position="68"/>
        <end position="90"/>
    </location>
</feature>
<reference evidence="8" key="3">
    <citation type="journal article" name="BMC Genomics">
        <title>New genome assemblies reveal patterns of domestication and adaptation across Brettanomyces (Dekkera) species.</title>
        <authorList>
            <person name="Roach M.J."/>
            <person name="Borneman A.R."/>
        </authorList>
    </citation>
    <scope>NUCLEOTIDE SEQUENCE</scope>
    <source>
        <strain evidence="8">UCD 2041</strain>
    </source>
</reference>
<organism evidence="9 10">
    <name type="scientific">Dekkera bruxellensis</name>
    <name type="common">Brettanomyces custersii</name>
    <dbReference type="NCBI Taxonomy" id="5007"/>
    <lineage>
        <taxon>Eukaryota</taxon>
        <taxon>Fungi</taxon>
        <taxon>Dikarya</taxon>
        <taxon>Ascomycota</taxon>
        <taxon>Saccharomycotina</taxon>
        <taxon>Pichiomycetes</taxon>
        <taxon>Pichiales</taxon>
        <taxon>Pichiaceae</taxon>
        <taxon>Brettanomyces</taxon>
    </lineage>
</organism>
<dbReference type="Pfam" id="PF03798">
    <property type="entry name" value="TRAM_LAG1_CLN8"/>
    <property type="match status" value="1"/>
</dbReference>
<dbReference type="EMBL" id="CP063133">
    <property type="protein sequence ID" value="QOU18981.1"/>
    <property type="molecule type" value="Genomic_DNA"/>
</dbReference>
<dbReference type="InterPro" id="IPR050846">
    <property type="entry name" value="TLCD"/>
</dbReference>
<feature type="domain" description="TLC" evidence="7">
    <location>
        <begin position="63"/>
        <end position="263"/>
    </location>
</feature>
<feature type="transmembrane region" description="Helical" evidence="6">
    <location>
        <begin position="231"/>
        <end position="251"/>
    </location>
</feature>
<dbReference type="OrthoDB" id="10266980at2759"/>
<evidence type="ECO:0000256" key="4">
    <source>
        <dbReference type="ARBA" id="ARBA00023136"/>
    </source>
</evidence>
<keyword evidence="2 5" id="KW-0812">Transmembrane</keyword>
<dbReference type="GO" id="GO:0016020">
    <property type="term" value="C:membrane"/>
    <property type="evidence" value="ECO:0007669"/>
    <property type="project" value="UniProtKB-SubCell"/>
</dbReference>
<feature type="transmembrane region" description="Helical" evidence="6">
    <location>
        <begin position="30"/>
        <end position="47"/>
    </location>
</feature>
<comment type="subcellular location">
    <subcellularLocation>
        <location evidence="1">Membrane</location>
        <topology evidence="1">Multi-pass membrane protein</topology>
    </subcellularLocation>
</comment>
<reference evidence="9 10" key="1">
    <citation type="submission" date="2019-07" db="EMBL/GenBank/DDBJ databases">
        <authorList>
            <person name="Friedrich A."/>
            <person name="Schacherer J."/>
        </authorList>
    </citation>
    <scope>NUCLEOTIDE SEQUENCE [LARGE SCALE GENOMIC DNA]</scope>
</reference>
<keyword evidence="3 6" id="KW-1133">Transmembrane helix</keyword>
<evidence type="ECO:0000256" key="6">
    <source>
        <dbReference type="SAM" id="Phobius"/>
    </source>
</evidence>
<dbReference type="PANTHER" id="PTHR13439">
    <property type="entry name" value="CT120 PROTEIN"/>
    <property type="match status" value="1"/>
</dbReference>
<evidence type="ECO:0000256" key="2">
    <source>
        <dbReference type="ARBA" id="ARBA00022692"/>
    </source>
</evidence>
<evidence type="ECO:0000259" key="7">
    <source>
        <dbReference type="PROSITE" id="PS50922"/>
    </source>
</evidence>
<dbReference type="EMBL" id="CABFWN010000002">
    <property type="protein sequence ID" value="VUG17835.1"/>
    <property type="molecule type" value="Genomic_DNA"/>
</dbReference>
<evidence type="ECO:0000313" key="9">
    <source>
        <dbReference type="EMBL" id="VUG17835.1"/>
    </source>
</evidence>
<dbReference type="Proteomes" id="UP000663131">
    <property type="component" value="Chromosome 5"/>
</dbReference>
<evidence type="ECO:0000256" key="3">
    <source>
        <dbReference type="ARBA" id="ARBA00022989"/>
    </source>
</evidence>
<dbReference type="GO" id="GO:0055088">
    <property type="term" value="P:lipid homeostasis"/>
    <property type="evidence" value="ECO:0007669"/>
    <property type="project" value="TreeGrafter"/>
</dbReference>
<dbReference type="Proteomes" id="UP000478008">
    <property type="component" value="Unassembled WGS sequence"/>
</dbReference>
<dbReference type="PANTHER" id="PTHR13439:SF0">
    <property type="entry name" value="TOPOISOMERASE I DAMAGE AFFECTED PROTEIN 4"/>
    <property type="match status" value="1"/>
</dbReference>